<keyword evidence="2" id="KW-0547">Nucleotide-binding</keyword>
<comment type="caution">
    <text evidence="10">The sequence shown here is derived from an EMBL/GenBank/DDBJ whole genome shotgun (WGS) entry which is preliminary data.</text>
</comment>
<dbReference type="PROSITE" id="PS51194">
    <property type="entry name" value="HELICASE_CTER"/>
    <property type="match status" value="1"/>
</dbReference>
<reference evidence="10" key="2">
    <citation type="journal article" date="2021" name="Microbiome">
        <title>Successional dynamics and alternative stable states in a saline activated sludge microbial community over 9 years.</title>
        <authorList>
            <person name="Wang Y."/>
            <person name="Ye J."/>
            <person name="Ju F."/>
            <person name="Liu L."/>
            <person name="Boyd J.A."/>
            <person name="Deng Y."/>
            <person name="Parks D.H."/>
            <person name="Jiang X."/>
            <person name="Yin X."/>
            <person name="Woodcroft B.J."/>
            <person name="Tyson G.W."/>
            <person name="Hugenholtz P."/>
            <person name="Polz M.F."/>
            <person name="Zhang T."/>
        </authorList>
    </citation>
    <scope>NUCLEOTIDE SEQUENCE</scope>
    <source>
        <strain evidence="10">HKST-UBA09</strain>
    </source>
</reference>
<dbReference type="GO" id="GO:0005829">
    <property type="term" value="C:cytosol"/>
    <property type="evidence" value="ECO:0007669"/>
    <property type="project" value="TreeGrafter"/>
</dbReference>
<proteinExistence type="inferred from homology"/>
<feature type="domain" description="Helicase ATP-binding" evidence="8">
    <location>
        <begin position="127"/>
        <end position="296"/>
    </location>
</feature>
<sequence length="523" mass="59436">MENKQNTKRFDRNKNRSNRKFYGKRNSSGQNDQKRGSSSRSYGRNDNRPFNRSRFSKGRRSGNGRNRQRLGINIPVEKLVNKRIELEEEAPYKPMFRIEDLPVDEKIKKNIIAKGFSNLTPIQDQAIPAISVGQDVVGIADTGSGKTAAFLIPTIQKAIKNPNKKTLIVTPTRELALQINKEFRSLSGGTNIYSVVCIGGTDMKNQKFFLQKRHHFVIGTPGRLLDLINQKAIKTNEFDTLILDEVDRMLDMGFIEDVDKIIKSLPEYRQTLFFSATSSKQVETLMRKFLAVDFAKFSMKKRDTSKNVDQDIVPIHNSNQKAEKLLEILAKAEVEKTIIFVRTKRFADILSNQLSDSGHRVATLHGDKSQAKRKRSLDMFKYNKVSILVATDVAARGLDVHRMSHVINYDMPFDIESYVHRIGRTGRAGRSGTAILFVSPSEKRMLANIERATRQKVSLMDVPSLELINSKRVNKFKDKITKILGKNNADFKFFSNLINEYKTEHKESSIEHIATALAVLAQG</sequence>
<dbReference type="InterPro" id="IPR014001">
    <property type="entry name" value="Helicase_ATP-bd"/>
</dbReference>
<comment type="similarity">
    <text evidence="6">Belongs to the DEAD box helicase family.</text>
</comment>
<feature type="compositionally biased region" description="Basic residues" evidence="7">
    <location>
        <begin position="54"/>
        <end position="68"/>
    </location>
</feature>
<feature type="domain" description="Helicase C-terminal" evidence="9">
    <location>
        <begin position="324"/>
        <end position="468"/>
    </location>
</feature>
<dbReference type="CDD" id="cd00268">
    <property type="entry name" value="DEADc"/>
    <property type="match status" value="1"/>
</dbReference>
<dbReference type="Pfam" id="PF25399">
    <property type="entry name" value="DeaD_dimer"/>
    <property type="match status" value="1"/>
</dbReference>
<dbReference type="PANTHER" id="PTHR47959">
    <property type="entry name" value="ATP-DEPENDENT RNA HELICASE RHLE-RELATED"/>
    <property type="match status" value="1"/>
</dbReference>
<dbReference type="InterPro" id="IPR044742">
    <property type="entry name" value="DEAD/DEAH_RhlB"/>
</dbReference>
<dbReference type="GO" id="GO:0016787">
    <property type="term" value="F:hydrolase activity"/>
    <property type="evidence" value="ECO:0007669"/>
    <property type="project" value="UniProtKB-KW"/>
</dbReference>
<evidence type="ECO:0000313" key="10">
    <source>
        <dbReference type="EMBL" id="MCA9387200.1"/>
    </source>
</evidence>
<evidence type="ECO:0000256" key="1">
    <source>
        <dbReference type="ARBA" id="ARBA00022490"/>
    </source>
</evidence>
<keyword evidence="1" id="KW-0963">Cytoplasm</keyword>
<organism evidence="10 11">
    <name type="scientific">Candidatus Dojkabacteria bacterium</name>
    <dbReference type="NCBI Taxonomy" id="2099670"/>
    <lineage>
        <taxon>Bacteria</taxon>
        <taxon>Candidatus Dojkabacteria</taxon>
    </lineage>
</organism>
<keyword evidence="4 10" id="KW-0347">Helicase</keyword>
<dbReference type="EMBL" id="JAGQLF010000064">
    <property type="protein sequence ID" value="MCA9387200.1"/>
    <property type="molecule type" value="Genomic_DNA"/>
</dbReference>
<feature type="compositionally biased region" description="Polar residues" evidence="7">
    <location>
        <begin position="25"/>
        <end position="42"/>
    </location>
</feature>
<feature type="compositionally biased region" description="Basic and acidic residues" evidence="7">
    <location>
        <begin position="1"/>
        <end position="14"/>
    </location>
</feature>
<dbReference type="InterPro" id="IPR027417">
    <property type="entry name" value="P-loop_NTPase"/>
</dbReference>
<evidence type="ECO:0000256" key="5">
    <source>
        <dbReference type="ARBA" id="ARBA00022840"/>
    </source>
</evidence>
<dbReference type="SMART" id="SM00487">
    <property type="entry name" value="DEXDc"/>
    <property type="match status" value="1"/>
</dbReference>
<evidence type="ECO:0000256" key="2">
    <source>
        <dbReference type="ARBA" id="ARBA00022741"/>
    </source>
</evidence>
<dbReference type="Pfam" id="PF00271">
    <property type="entry name" value="Helicase_C"/>
    <property type="match status" value="1"/>
</dbReference>
<dbReference type="GO" id="GO:0003676">
    <property type="term" value="F:nucleic acid binding"/>
    <property type="evidence" value="ECO:0007669"/>
    <property type="project" value="InterPro"/>
</dbReference>
<dbReference type="InterPro" id="IPR057325">
    <property type="entry name" value="DeaD_dimer"/>
</dbReference>
<name>A0A955LAI5_9BACT</name>
<evidence type="ECO:0000259" key="9">
    <source>
        <dbReference type="PROSITE" id="PS51194"/>
    </source>
</evidence>
<dbReference type="PANTHER" id="PTHR47959:SF1">
    <property type="entry name" value="ATP-DEPENDENT RNA HELICASE DBPA"/>
    <property type="match status" value="1"/>
</dbReference>
<evidence type="ECO:0000256" key="6">
    <source>
        <dbReference type="ARBA" id="ARBA00038437"/>
    </source>
</evidence>
<feature type="non-terminal residue" evidence="10">
    <location>
        <position position="523"/>
    </location>
</feature>
<accession>A0A955LAI5</accession>
<dbReference type="Proteomes" id="UP000714915">
    <property type="component" value="Unassembled WGS sequence"/>
</dbReference>
<dbReference type="CDD" id="cd18787">
    <property type="entry name" value="SF2_C_DEAD"/>
    <property type="match status" value="1"/>
</dbReference>
<keyword evidence="3" id="KW-0378">Hydrolase</keyword>
<evidence type="ECO:0000256" key="3">
    <source>
        <dbReference type="ARBA" id="ARBA00022801"/>
    </source>
</evidence>
<dbReference type="InterPro" id="IPR001650">
    <property type="entry name" value="Helicase_C-like"/>
</dbReference>
<dbReference type="Pfam" id="PF00270">
    <property type="entry name" value="DEAD"/>
    <property type="match status" value="1"/>
</dbReference>
<reference evidence="10" key="1">
    <citation type="submission" date="2020-04" db="EMBL/GenBank/DDBJ databases">
        <authorList>
            <person name="Zhang T."/>
        </authorList>
    </citation>
    <scope>NUCLEOTIDE SEQUENCE</scope>
    <source>
        <strain evidence="10">HKST-UBA09</strain>
    </source>
</reference>
<evidence type="ECO:0000256" key="7">
    <source>
        <dbReference type="SAM" id="MobiDB-lite"/>
    </source>
</evidence>
<protein>
    <submittedName>
        <fullName evidence="10">DEAD/DEAH box helicase</fullName>
    </submittedName>
</protein>
<dbReference type="SUPFAM" id="SSF52540">
    <property type="entry name" value="P-loop containing nucleoside triphosphate hydrolases"/>
    <property type="match status" value="1"/>
</dbReference>
<dbReference type="SMART" id="SM00490">
    <property type="entry name" value="HELICc"/>
    <property type="match status" value="1"/>
</dbReference>
<evidence type="ECO:0000313" key="11">
    <source>
        <dbReference type="Proteomes" id="UP000714915"/>
    </source>
</evidence>
<dbReference type="Gene3D" id="3.40.50.300">
    <property type="entry name" value="P-loop containing nucleotide triphosphate hydrolases"/>
    <property type="match status" value="2"/>
</dbReference>
<dbReference type="InterPro" id="IPR011545">
    <property type="entry name" value="DEAD/DEAH_box_helicase_dom"/>
</dbReference>
<evidence type="ECO:0000259" key="8">
    <source>
        <dbReference type="PROSITE" id="PS51192"/>
    </source>
</evidence>
<dbReference type="InterPro" id="IPR050079">
    <property type="entry name" value="DEAD_box_RNA_helicase"/>
</dbReference>
<dbReference type="GO" id="GO:0003724">
    <property type="term" value="F:RNA helicase activity"/>
    <property type="evidence" value="ECO:0007669"/>
    <property type="project" value="TreeGrafter"/>
</dbReference>
<evidence type="ECO:0000256" key="4">
    <source>
        <dbReference type="ARBA" id="ARBA00022806"/>
    </source>
</evidence>
<dbReference type="GO" id="GO:0005524">
    <property type="term" value="F:ATP binding"/>
    <property type="evidence" value="ECO:0007669"/>
    <property type="project" value="UniProtKB-KW"/>
</dbReference>
<dbReference type="AlphaFoldDB" id="A0A955LAI5"/>
<feature type="region of interest" description="Disordered" evidence="7">
    <location>
        <begin position="1"/>
        <end position="69"/>
    </location>
</feature>
<keyword evidence="5" id="KW-0067">ATP-binding</keyword>
<gene>
    <name evidence="10" type="ORF">KC669_04165</name>
</gene>
<dbReference type="PROSITE" id="PS51192">
    <property type="entry name" value="HELICASE_ATP_BIND_1"/>
    <property type="match status" value="1"/>
</dbReference>